<evidence type="ECO:0000256" key="2">
    <source>
        <dbReference type="ARBA" id="ARBA00023125"/>
    </source>
</evidence>
<dbReference type="EMBL" id="JBGMEL010000032">
    <property type="protein sequence ID" value="MFA0792604.1"/>
    <property type="molecule type" value="Genomic_DNA"/>
</dbReference>
<dbReference type="Pfam" id="PF06445">
    <property type="entry name" value="GyrI-like"/>
    <property type="match status" value="1"/>
</dbReference>
<evidence type="ECO:0000313" key="6">
    <source>
        <dbReference type="Proteomes" id="UP001569414"/>
    </source>
</evidence>
<dbReference type="PROSITE" id="PS01124">
    <property type="entry name" value="HTH_ARAC_FAMILY_2"/>
    <property type="match status" value="1"/>
</dbReference>
<keyword evidence="3" id="KW-0804">Transcription</keyword>
<protein>
    <submittedName>
        <fullName evidence="5">GyrI-like domain-containing protein</fullName>
    </submittedName>
</protein>
<dbReference type="SUPFAM" id="SSF55136">
    <property type="entry name" value="Probable bacterial effector-binding domain"/>
    <property type="match status" value="1"/>
</dbReference>
<evidence type="ECO:0000313" key="5">
    <source>
        <dbReference type="EMBL" id="MFA0792604.1"/>
    </source>
</evidence>
<dbReference type="InterPro" id="IPR009057">
    <property type="entry name" value="Homeodomain-like_sf"/>
</dbReference>
<dbReference type="InterPro" id="IPR029442">
    <property type="entry name" value="GyrI-like"/>
</dbReference>
<keyword evidence="1" id="KW-0805">Transcription regulation</keyword>
<sequence length="290" mass="33574">MARHRERFAHVLYFIEANLDSDLDVDQLCQFANLSKYHFHRQCSAFFGMSVIALVRLLRLKRAAYQLAYRDKKVVDIALESGYESHEAFSRALKRYFGKSPAKFRQKPDWALWHKHYEPIMILRSQLMATTTSFDVKVVEFPETRLAVMEHRGPAHLLGSTINQFIQWRKGQGLSPDKSRTFNLVYDDPATTASDQFRFDVCCTVNQPVSASITHEYGVINKVIPSGKCAVIQYLGSDDSIGIAVQYLYLQWLDSSGFTAREFPMFFERVKFFPEVPEREMITDIYLPIE</sequence>
<keyword evidence="2" id="KW-0238">DNA-binding</keyword>
<accession>A0ABV4NUH0</accession>
<dbReference type="InterPro" id="IPR020449">
    <property type="entry name" value="Tscrpt_reg_AraC-type_HTH"/>
</dbReference>
<dbReference type="SMART" id="SM00871">
    <property type="entry name" value="AraC_E_bind"/>
    <property type="match status" value="1"/>
</dbReference>
<dbReference type="InterPro" id="IPR011256">
    <property type="entry name" value="Reg_factor_effector_dom_sf"/>
</dbReference>
<dbReference type="SUPFAM" id="SSF46689">
    <property type="entry name" value="Homeodomain-like"/>
    <property type="match status" value="2"/>
</dbReference>
<dbReference type="InterPro" id="IPR018060">
    <property type="entry name" value="HTH_AraC"/>
</dbReference>
<evidence type="ECO:0000256" key="1">
    <source>
        <dbReference type="ARBA" id="ARBA00023015"/>
    </source>
</evidence>
<dbReference type="PANTHER" id="PTHR40055">
    <property type="entry name" value="TRANSCRIPTIONAL REGULATOR YGIV-RELATED"/>
    <property type="match status" value="1"/>
</dbReference>
<dbReference type="SMART" id="SM00342">
    <property type="entry name" value="HTH_ARAC"/>
    <property type="match status" value="1"/>
</dbReference>
<dbReference type="RefSeq" id="WP_299589070.1">
    <property type="nucleotide sequence ID" value="NZ_JBGMEL010000032.1"/>
</dbReference>
<dbReference type="InterPro" id="IPR010499">
    <property type="entry name" value="AraC_E-bd"/>
</dbReference>
<organism evidence="5 6">
    <name type="scientific">Microbulbifer echini</name>
    <dbReference type="NCBI Taxonomy" id="1529067"/>
    <lineage>
        <taxon>Bacteria</taxon>
        <taxon>Pseudomonadati</taxon>
        <taxon>Pseudomonadota</taxon>
        <taxon>Gammaproteobacteria</taxon>
        <taxon>Cellvibrionales</taxon>
        <taxon>Microbulbiferaceae</taxon>
        <taxon>Microbulbifer</taxon>
    </lineage>
</organism>
<evidence type="ECO:0000256" key="3">
    <source>
        <dbReference type="ARBA" id="ARBA00023163"/>
    </source>
</evidence>
<reference evidence="5 6" key="1">
    <citation type="submission" date="2024-08" db="EMBL/GenBank/DDBJ databases">
        <authorList>
            <person name="Ishaq N."/>
        </authorList>
    </citation>
    <scope>NUCLEOTIDE SEQUENCE [LARGE SCALE GENOMIC DNA]</scope>
    <source>
        <strain evidence="5 6">JCM 30400</strain>
    </source>
</reference>
<proteinExistence type="predicted"/>
<dbReference type="InterPro" id="IPR050908">
    <property type="entry name" value="SmbC-like"/>
</dbReference>
<dbReference type="Proteomes" id="UP001569414">
    <property type="component" value="Unassembled WGS sequence"/>
</dbReference>
<dbReference type="Pfam" id="PF12833">
    <property type="entry name" value="HTH_18"/>
    <property type="match status" value="1"/>
</dbReference>
<evidence type="ECO:0000259" key="4">
    <source>
        <dbReference type="PROSITE" id="PS01124"/>
    </source>
</evidence>
<dbReference type="Gene3D" id="1.10.10.60">
    <property type="entry name" value="Homeodomain-like"/>
    <property type="match status" value="2"/>
</dbReference>
<keyword evidence="6" id="KW-1185">Reference proteome</keyword>
<name>A0ABV4NUH0_9GAMM</name>
<comment type="caution">
    <text evidence="5">The sequence shown here is derived from an EMBL/GenBank/DDBJ whole genome shotgun (WGS) entry which is preliminary data.</text>
</comment>
<gene>
    <name evidence="5" type="ORF">ACCI51_18875</name>
</gene>
<dbReference type="PRINTS" id="PR00032">
    <property type="entry name" value="HTHARAC"/>
</dbReference>
<dbReference type="PANTHER" id="PTHR40055:SF1">
    <property type="entry name" value="TRANSCRIPTIONAL REGULATOR YGIV-RELATED"/>
    <property type="match status" value="1"/>
</dbReference>
<dbReference type="Gene3D" id="3.20.80.10">
    <property type="entry name" value="Regulatory factor, effector binding domain"/>
    <property type="match status" value="1"/>
</dbReference>
<feature type="domain" description="HTH araC/xylS-type" evidence="4">
    <location>
        <begin position="9"/>
        <end position="107"/>
    </location>
</feature>